<evidence type="ECO:0000259" key="3">
    <source>
        <dbReference type="Pfam" id="PF13622"/>
    </source>
</evidence>
<dbReference type="InterPro" id="IPR049450">
    <property type="entry name" value="ACOT8-like_C"/>
</dbReference>
<keyword evidence="6" id="KW-1185">Reference proteome</keyword>
<dbReference type="PANTHER" id="PTHR11066">
    <property type="entry name" value="ACYL-COA THIOESTERASE"/>
    <property type="match status" value="1"/>
</dbReference>
<dbReference type="CDD" id="cd03444">
    <property type="entry name" value="Thioesterase_II_repeat1"/>
    <property type="match status" value="1"/>
</dbReference>
<feature type="domain" description="Acyl-CoA thioesterase-like N-terminal HotDog" evidence="3">
    <location>
        <begin position="26"/>
        <end position="94"/>
    </location>
</feature>
<sequence length="275" mass="29733">MDVRPCGGGLYHAPAHGPTERNVVEAGQLLGSAVVAAAKEVPGQRVTSASMIFSRVVEHEARYAVEVEALRSGRTFTTAQVRVLQHDQMCCAGMVLLDAGAADLVHSAEPMPHVTPPERLRPLAIPGTEVDGREMRVVDDAYDPDPQRIGPPELYVWTRFRDAPEHDHLHAALLTQSITHWTVAAAMRPHAGFGEAMAHRSISTGITMATITFHDDADVTDWLLYATRATYTGRGHAHSEGRVHTRDGRLAASYTVHAMLRGFRTPGAAASATAL</sequence>
<dbReference type="GO" id="GO:0047617">
    <property type="term" value="F:fatty acyl-CoA hydrolase activity"/>
    <property type="evidence" value="ECO:0007669"/>
    <property type="project" value="InterPro"/>
</dbReference>
<comment type="caution">
    <text evidence="5">The sequence shown here is derived from an EMBL/GenBank/DDBJ whole genome shotgun (WGS) entry which is preliminary data.</text>
</comment>
<evidence type="ECO:0000313" key="5">
    <source>
        <dbReference type="EMBL" id="MBB5915424.1"/>
    </source>
</evidence>
<dbReference type="GO" id="GO:0009062">
    <property type="term" value="P:fatty acid catabolic process"/>
    <property type="evidence" value="ECO:0007669"/>
    <property type="project" value="TreeGrafter"/>
</dbReference>
<dbReference type="InterPro" id="IPR029069">
    <property type="entry name" value="HotDog_dom_sf"/>
</dbReference>
<gene>
    <name evidence="5" type="ORF">BJY24_004336</name>
</gene>
<dbReference type="EMBL" id="JACHIT010000002">
    <property type="protein sequence ID" value="MBB5915424.1"/>
    <property type="molecule type" value="Genomic_DNA"/>
</dbReference>
<evidence type="ECO:0000256" key="1">
    <source>
        <dbReference type="ARBA" id="ARBA00006538"/>
    </source>
</evidence>
<comment type="similarity">
    <text evidence="1">Belongs to the C/M/P thioester hydrolase family.</text>
</comment>
<proteinExistence type="inferred from homology"/>
<dbReference type="InterPro" id="IPR049449">
    <property type="entry name" value="TesB_ACOT8-like_N"/>
</dbReference>
<dbReference type="Pfam" id="PF13622">
    <property type="entry name" value="4HBT_3"/>
    <property type="match status" value="1"/>
</dbReference>
<evidence type="ECO:0000256" key="2">
    <source>
        <dbReference type="ARBA" id="ARBA00022801"/>
    </source>
</evidence>
<dbReference type="Gene3D" id="2.40.160.210">
    <property type="entry name" value="Acyl-CoA thioesterase, double hotdog domain"/>
    <property type="match status" value="1"/>
</dbReference>
<dbReference type="GO" id="GO:0006637">
    <property type="term" value="P:acyl-CoA metabolic process"/>
    <property type="evidence" value="ECO:0007669"/>
    <property type="project" value="InterPro"/>
</dbReference>
<keyword evidence="2" id="KW-0378">Hydrolase</keyword>
<feature type="domain" description="Acyl-CoA thioesterase-like C-terminal" evidence="4">
    <location>
        <begin position="133"/>
        <end position="253"/>
    </location>
</feature>
<dbReference type="InterPro" id="IPR042171">
    <property type="entry name" value="Acyl-CoA_hotdog"/>
</dbReference>
<dbReference type="InterPro" id="IPR003703">
    <property type="entry name" value="Acyl_CoA_thio"/>
</dbReference>
<evidence type="ECO:0000259" key="4">
    <source>
        <dbReference type="Pfam" id="PF20789"/>
    </source>
</evidence>
<name>A0A7W9UJG1_9NOCA</name>
<dbReference type="Pfam" id="PF20789">
    <property type="entry name" value="4HBT_3C"/>
    <property type="match status" value="1"/>
</dbReference>
<dbReference type="RefSeq" id="WP_051163132.1">
    <property type="nucleotide sequence ID" value="NZ_JACHIT010000002.1"/>
</dbReference>
<accession>A0A7W9UJG1</accession>
<protein>
    <submittedName>
        <fullName evidence="5">Acyl-CoA thioesterase II</fullName>
    </submittedName>
</protein>
<evidence type="ECO:0000313" key="6">
    <source>
        <dbReference type="Proteomes" id="UP000540412"/>
    </source>
</evidence>
<dbReference type="SUPFAM" id="SSF54637">
    <property type="entry name" value="Thioesterase/thiol ester dehydrase-isomerase"/>
    <property type="match status" value="2"/>
</dbReference>
<reference evidence="5 6" key="1">
    <citation type="submission" date="2020-08" db="EMBL/GenBank/DDBJ databases">
        <title>Sequencing the genomes of 1000 actinobacteria strains.</title>
        <authorList>
            <person name="Klenk H.-P."/>
        </authorList>
    </citation>
    <scope>NUCLEOTIDE SEQUENCE [LARGE SCALE GENOMIC DNA]</scope>
    <source>
        <strain evidence="5 6">DSM 43582</strain>
    </source>
</reference>
<dbReference type="Proteomes" id="UP000540412">
    <property type="component" value="Unassembled WGS sequence"/>
</dbReference>
<dbReference type="AlphaFoldDB" id="A0A7W9UJG1"/>
<dbReference type="PANTHER" id="PTHR11066:SF34">
    <property type="entry name" value="ACYL-COENZYME A THIOESTERASE 8"/>
    <property type="match status" value="1"/>
</dbReference>
<organism evidence="5 6">
    <name type="scientific">Nocardia transvalensis</name>
    <dbReference type="NCBI Taxonomy" id="37333"/>
    <lineage>
        <taxon>Bacteria</taxon>
        <taxon>Bacillati</taxon>
        <taxon>Actinomycetota</taxon>
        <taxon>Actinomycetes</taxon>
        <taxon>Mycobacteriales</taxon>
        <taxon>Nocardiaceae</taxon>
        <taxon>Nocardia</taxon>
    </lineage>
</organism>